<evidence type="ECO:0000313" key="1">
    <source>
        <dbReference type="EMBL" id="KAI3355986.1"/>
    </source>
</evidence>
<proteinExistence type="predicted"/>
<keyword evidence="2" id="KW-1185">Reference proteome</keyword>
<name>A0ACB8VKJ7_9TELE</name>
<organism evidence="1 2">
    <name type="scientific">Scortum barcoo</name>
    <name type="common">barcoo grunter</name>
    <dbReference type="NCBI Taxonomy" id="214431"/>
    <lineage>
        <taxon>Eukaryota</taxon>
        <taxon>Metazoa</taxon>
        <taxon>Chordata</taxon>
        <taxon>Craniata</taxon>
        <taxon>Vertebrata</taxon>
        <taxon>Euteleostomi</taxon>
        <taxon>Actinopterygii</taxon>
        <taxon>Neopterygii</taxon>
        <taxon>Teleostei</taxon>
        <taxon>Neoteleostei</taxon>
        <taxon>Acanthomorphata</taxon>
        <taxon>Eupercaria</taxon>
        <taxon>Centrarchiformes</taxon>
        <taxon>Terapontoidei</taxon>
        <taxon>Terapontidae</taxon>
        <taxon>Scortum</taxon>
    </lineage>
</organism>
<comment type="caution">
    <text evidence="1">The sequence shown here is derived from an EMBL/GenBank/DDBJ whole genome shotgun (WGS) entry which is preliminary data.</text>
</comment>
<sequence>MTLISSSSCQTGGTNETSHGCAPRNEAVFFRVNYSGLLIYLCFPSIQIEFFEEKNFQGRSYECSTDNPDLRSFLSRCNSIKVGSGCWVLYEQPNYSGNQYVLSPGEYPELQQWMGFNDSISSCRAVKNVYGKSWKIRFYEKQDFGGRAVECVQDCPSVYEAVKLREFHSCVVMDGAWVLYEQPNYHGHQYFLDRGEYRNYTDWGATSPAVGSFRMITDHKYNPVCVCHLQIVFYEDRDFQGKSYNCKGDSTDLQAFIHRCNSVKVEDGWWVLYERNNFTGYQYIIGPGEYNDFRRWMGFNDCVRSCRIIKNAKGPYKLKLFDRPNFGGNFLEVTENVKSIQEKWLRLEVQSCKVLEGSWVFFEHPNYCGRQYLLEKGEYPHHSQWGALRATVGSIRRILQL</sequence>
<dbReference type="EMBL" id="CM041550">
    <property type="protein sequence ID" value="KAI3355986.1"/>
    <property type="molecule type" value="Genomic_DNA"/>
</dbReference>
<accession>A0ACB8VKJ7</accession>
<gene>
    <name evidence="1" type="ORF">L3Q82_017262</name>
</gene>
<reference evidence="1" key="1">
    <citation type="submission" date="2022-04" db="EMBL/GenBank/DDBJ databases">
        <title>Jade perch genome.</title>
        <authorList>
            <person name="Chao B."/>
        </authorList>
    </citation>
    <scope>NUCLEOTIDE SEQUENCE</scope>
    <source>
        <strain evidence="1">CB-2022</strain>
    </source>
</reference>
<protein>
    <submittedName>
        <fullName evidence="1">Uncharacterized protein</fullName>
    </submittedName>
</protein>
<dbReference type="Proteomes" id="UP000831701">
    <property type="component" value="Chromosome 20"/>
</dbReference>
<evidence type="ECO:0000313" key="2">
    <source>
        <dbReference type="Proteomes" id="UP000831701"/>
    </source>
</evidence>